<protein>
    <recommendedName>
        <fullName evidence="3">Ribbon-helix-helix protein CopG domain-containing protein</fullName>
    </recommendedName>
</protein>
<feature type="region of interest" description="Disordered" evidence="1">
    <location>
        <begin position="45"/>
        <end position="66"/>
    </location>
</feature>
<dbReference type="EMBL" id="BARS01057451">
    <property type="protein sequence ID" value="GAG51367.1"/>
    <property type="molecule type" value="Genomic_DNA"/>
</dbReference>
<feature type="non-terminal residue" evidence="2">
    <location>
        <position position="66"/>
    </location>
</feature>
<evidence type="ECO:0000256" key="1">
    <source>
        <dbReference type="SAM" id="MobiDB-lite"/>
    </source>
</evidence>
<evidence type="ECO:0008006" key="3">
    <source>
        <dbReference type="Google" id="ProtNLM"/>
    </source>
</evidence>
<evidence type="ECO:0000313" key="2">
    <source>
        <dbReference type="EMBL" id="GAG51367.1"/>
    </source>
</evidence>
<name>X0YXW3_9ZZZZ</name>
<organism evidence="2">
    <name type="scientific">marine sediment metagenome</name>
    <dbReference type="NCBI Taxonomy" id="412755"/>
    <lineage>
        <taxon>unclassified sequences</taxon>
        <taxon>metagenomes</taxon>
        <taxon>ecological metagenomes</taxon>
    </lineage>
</organism>
<dbReference type="AlphaFoldDB" id="X0YXW3"/>
<accession>X0YXW3</accession>
<gene>
    <name evidence="2" type="ORF">S01H1_84228</name>
</gene>
<reference evidence="2" key="1">
    <citation type="journal article" date="2014" name="Front. Microbiol.">
        <title>High frequency of phylogenetically diverse reductive dehalogenase-homologous genes in deep subseafloor sedimentary metagenomes.</title>
        <authorList>
            <person name="Kawai M."/>
            <person name="Futagami T."/>
            <person name="Toyoda A."/>
            <person name="Takaki Y."/>
            <person name="Nishi S."/>
            <person name="Hori S."/>
            <person name="Arai W."/>
            <person name="Tsubouchi T."/>
            <person name="Morono Y."/>
            <person name="Uchiyama I."/>
            <person name="Ito T."/>
            <person name="Fujiyama A."/>
            <person name="Inagaki F."/>
            <person name="Takami H."/>
        </authorList>
    </citation>
    <scope>NUCLEOTIDE SEQUENCE</scope>
    <source>
        <strain evidence="2">Expedition CK06-06</strain>
    </source>
</reference>
<proteinExistence type="predicted"/>
<sequence>MARNAVDMTFDIREFERAMIEYAAATGKTMAEVANRAAKNWGFRSASKTKKGDRAKIKKLPGQEFW</sequence>
<comment type="caution">
    <text evidence="2">The sequence shown here is derived from an EMBL/GenBank/DDBJ whole genome shotgun (WGS) entry which is preliminary data.</text>
</comment>